<reference evidence="9" key="1">
    <citation type="submission" date="2022-01" db="EMBL/GenBank/DDBJ databases">
        <authorList>
            <person name="Braso-Vives M."/>
        </authorList>
    </citation>
    <scope>NUCLEOTIDE SEQUENCE</scope>
</reference>
<evidence type="ECO:0000256" key="2">
    <source>
        <dbReference type="ARBA" id="ARBA00007645"/>
    </source>
</evidence>
<dbReference type="InterPro" id="IPR035977">
    <property type="entry name" value="Ribosomal_bL36_sp"/>
</dbReference>
<proteinExistence type="inferred from homology"/>
<dbReference type="PANTHER" id="PTHR46909:SF1">
    <property type="entry name" value="LARGE RIBOSOMAL SUBUNIT PROTEIN BL36M"/>
    <property type="match status" value="1"/>
</dbReference>
<accession>A0A8K0AB67</accession>
<dbReference type="GO" id="GO:0003735">
    <property type="term" value="F:structural constituent of ribosome"/>
    <property type="evidence" value="ECO:0007669"/>
    <property type="project" value="InterPro"/>
</dbReference>
<dbReference type="EMBL" id="OV696692">
    <property type="protein sequence ID" value="CAH1269611.1"/>
    <property type="molecule type" value="Genomic_DNA"/>
</dbReference>
<keyword evidence="3" id="KW-0809">Transit peptide</keyword>
<evidence type="ECO:0000256" key="7">
    <source>
        <dbReference type="ARBA" id="ARBA00035239"/>
    </source>
</evidence>
<dbReference type="OrthoDB" id="10265903at2759"/>
<keyword evidence="6" id="KW-0687">Ribonucleoprotein</keyword>
<keyword evidence="5" id="KW-0496">Mitochondrion</keyword>
<evidence type="ECO:0000313" key="10">
    <source>
        <dbReference type="Proteomes" id="UP000838412"/>
    </source>
</evidence>
<dbReference type="InterPro" id="IPR052143">
    <property type="entry name" value="Mitoribosomal_bL36m"/>
</dbReference>
<evidence type="ECO:0000313" key="9">
    <source>
        <dbReference type="EMBL" id="CAH1269611.1"/>
    </source>
</evidence>
<dbReference type="PANTHER" id="PTHR46909">
    <property type="entry name" value="39S RIBOSOMAL PROTEIN L36, MITOCHONDRIAL"/>
    <property type="match status" value="1"/>
</dbReference>
<dbReference type="GO" id="GO:0005762">
    <property type="term" value="C:mitochondrial large ribosomal subunit"/>
    <property type="evidence" value="ECO:0007669"/>
    <property type="project" value="TreeGrafter"/>
</dbReference>
<dbReference type="SUPFAM" id="SSF57840">
    <property type="entry name" value="Ribosomal protein L36"/>
    <property type="match status" value="1"/>
</dbReference>
<comment type="subcellular location">
    <subcellularLocation>
        <location evidence="1">Mitochondrion</location>
    </subcellularLocation>
</comment>
<dbReference type="InterPro" id="IPR000473">
    <property type="entry name" value="Ribosomal_bL36"/>
</dbReference>
<comment type="similarity">
    <text evidence="2">Belongs to the bacterial ribosomal protein bL36 family.</text>
</comment>
<keyword evidence="10" id="KW-1185">Reference proteome</keyword>
<sequence length="128" mass="15034">MALRAFAAVWNTTLHSRCKMALLQPSWSQPSMKCSFSSLFQPFNIMEQKVSSGFLQRSLLPPQMTQIAGYKYKVYPRLRCRSCYFLKIRGVLHVHCKTHQRHKQIQLPEPKRKPNGFEDTWGHKRLNV</sequence>
<dbReference type="Pfam" id="PF00444">
    <property type="entry name" value="Ribosomal_L36"/>
    <property type="match status" value="1"/>
</dbReference>
<dbReference type="Proteomes" id="UP000838412">
    <property type="component" value="Chromosome 7"/>
</dbReference>
<evidence type="ECO:0000256" key="8">
    <source>
        <dbReference type="ARBA" id="ARBA00035411"/>
    </source>
</evidence>
<evidence type="ECO:0000256" key="4">
    <source>
        <dbReference type="ARBA" id="ARBA00022980"/>
    </source>
</evidence>
<dbReference type="AlphaFoldDB" id="A0A8K0AB67"/>
<evidence type="ECO:0000256" key="6">
    <source>
        <dbReference type="ARBA" id="ARBA00023274"/>
    </source>
</evidence>
<keyword evidence="4" id="KW-0689">Ribosomal protein</keyword>
<evidence type="ECO:0000256" key="5">
    <source>
        <dbReference type="ARBA" id="ARBA00023128"/>
    </source>
</evidence>
<name>A0A8K0AB67_BRALA</name>
<dbReference type="GO" id="GO:0006412">
    <property type="term" value="P:translation"/>
    <property type="evidence" value="ECO:0007669"/>
    <property type="project" value="InterPro"/>
</dbReference>
<gene>
    <name evidence="9" type="primary">MRPL36</name>
    <name evidence="9" type="ORF">BLAG_LOCUS22203</name>
</gene>
<organism evidence="9 10">
    <name type="scientific">Branchiostoma lanceolatum</name>
    <name type="common">Common lancelet</name>
    <name type="synonym">Amphioxus lanceolatum</name>
    <dbReference type="NCBI Taxonomy" id="7740"/>
    <lineage>
        <taxon>Eukaryota</taxon>
        <taxon>Metazoa</taxon>
        <taxon>Chordata</taxon>
        <taxon>Cephalochordata</taxon>
        <taxon>Leptocardii</taxon>
        <taxon>Amphioxiformes</taxon>
        <taxon>Branchiostomatidae</taxon>
        <taxon>Branchiostoma</taxon>
    </lineage>
</organism>
<evidence type="ECO:0000256" key="1">
    <source>
        <dbReference type="ARBA" id="ARBA00004173"/>
    </source>
</evidence>
<evidence type="ECO:0000256" key="3">
    <source>
        <dbReference type="ARBA" id="ARBA00022946"/>
    </source>
</evidence>
<protein>
    <recommendedName>
        <fullName evidence="7">Large ribosomal subunit protein bL36m</fullName>
    </recommendedName>
    <alternativeName>
        <fullName evidence="8">39S ribosomal protein L36, mitochondrial</fullName>
    </alternativeName>
</protein>